<keyword evidence="4" id="KW-0677">Repeat</keyword>
<evidence type="ECO:0000259" key="14">
    <source>
        <dbReference type="PROSITE" id="PS51473"/>
    </source>
</evidence>
<evidence type="ECO:0000256" key="7">
    <source>
        <dbReference type="ARBA" id="ARBA00022840"/>
    </source>
</evidence>
<feature type="signal peptide" evidence="12">
    <location>
        <begin position="1"/>
        <end position="33"/>
    </location>
</feature>
<evidence type="ECO:0000256" key="9">
    <source>
        <dbReference type="ARBA" id="ARBA00023180"/>
    </source>
</evidence>
<feature type="transmembrane region" description="Helical" evidence="11">
    <location>
        <begin position="278"/>
        <end position="300"/>
    </location>
</feature>
<keyword evidence="3 12" id="KW-0732">Signal</keyword>
<evidence type="ECO:0000256" key="3">
    <source>
        <dbReference type="ARBA" id="ARBA00022729"/>
    </source>
</evidence>
<feature type="domain" description="Gnk2-homologous" evidence="14">
    <location>
        <begin position="38"/>
        <end position="142"/>
    </location>
</feature>
<keyword evidence="2" id="KW-0808">Transferase</keyword>
<dbReference type="InterPro" id="IPR011009">
    <property type="entry name" value="Kinase-like_dom_sf"/>
</dbReference>
<dbReference type="FunFam" id="3.30.200.20:FF:000177">
    <property type="entry name" value="Cysteine-rich receptor-like protein kinase 2"/>
    <property type="match status" value="1"/>
</dbReference>
<dbReference type="InterPro" id="IPR001245">
    <property type="entry name" value="Ser-Thr/Tyr_kinase_cat_dom"/>
</dbReference>
<dbReference type="Gene3D" id="1.10.510.10">
    <property type="entry name" value="Transferase(Phosphotransferase) domain 1"/>
    <property type="match status" value="1"/>
</dbReference>
<dbReference type="PROSITE" id="PS00108">
    <property type="entry name" value="PROTEIN_KINASE_ST"/>
    <property type="match status" value="1"/>
</dbReference>
<dbReference type="Gene3D" id="3.30.430.20">
    <property type="entry name" value="Gnk2 domain, C-X8-C-X2-C motif"/>
    <property type="match status" value="2"/>
</dbReference>
<evidence type="ECO:0000256" key="10">
    <source>
        <dbReference type="PROSITE-ProRule" id="PRU10141"/>
    </source>
</evidence>
<keyword evidence="11" id="KW-0812">Transmembrane</keyword>
<sequence length="631" mass="70314">MKLNLQQNPFPFLHLLNFIAVLLWSRWALGAAASDPQTNWVQLWCDQDGDNDGSVLREVLNGTVADLRGQIGNQSLHFAKAQGVKGNTPVYGLFQCREYLSIPDCLACFDVAAVKIRSCSTRAYGARVVYDGCFLRYESSEKYEVASESWNNIDCGNQSSPALVSSTVQQALTNLDKATPKMINPKMYAATKTPLPNSNNGSSNIYAMAQCVETLTTSGCQSCLDTALGLFRSCLTSSNARSYDTGCFMRYSTTAFFVDNQTTVITSFLKQGSNNKGAIIGGVVGVLALALVLLGLFFWIRTPKSHRRFLGGEITGISNLKGPVNYHYRDLKLATRNFNEENKIGEGGFGAVYKGTLRNGKEVAIKKLTIRQSKKVDELFESEVKLISNVHHRNLVRLLGCCSTGKQRILVYEYMRKTSLDRFLFGKGRGSLNWNQRHEIILGTARGLAYLHEEFHVRIIHRDVKTNNILLDDDLQPKIADFGLARLLPEDRSHLSTKCAGTLGYIAPEYAIHGQLSEKVDVYSFGVIVLEIISGQRSNELKVSGAYEGEFLLLKAWNLYKRDLHVELADESLDPSDYEAEEMKRIIEIGLLCTQASPEIRPTMSQVVLLIQNKSLSETMRPTMPILIQNH</sequence>
<dbReference type="InterPro" id="IPR017441">
    <property type="entry name" value="Protein_kinase_ATP_BS"/>
</dbReference>
<evidence type="ECO:0000313" key="15">
    <source>
        <dbReference type="EMBL" id="CAH9105588.1"/>
    </source>
</evidence>
<evidence type="ECO:0000256" key="12">
    <source>
        <dbReference type="SAM" id="SignalP"/>
    </source>
</evidence>
<evidence type="ECO:0008006" key="17">
    <source>
        <dbReference type="Google" id="ProtNLM"/>
    </source>
</evidence>
<dbReference type="PROSITE" id="PS50011">
    <property type="entry name" value="PROTEIN_KINASE_DOM"/>
    <property type="match status" value="1"/>
</dbReference>
<evidence type="ECO:0000256" key="5">
    <source>
        <dbReference type="ARBA" id="ARBA00022741"/>
    </source>
</evidence>
<proteinExistence type="predicted"/>
<dbReference type="InterPro" id="IPR000719">
    <property type="entry name" value="Prot_kinase_dom"/>
</dbReference>
<keyword evidence="8" id="KW-0675">Receptor</keyword>
<name>A0AAV0DP02_9ASTE</name>
<dbReference type="EMBL" id="CAMAPF010000131">
    <property type="protein sequence ID" value="CAH9105588.1"/>
    <property type="molecule type" value="Genomic_DNA"/>
</dbReference>
<keyword evidence="5 10" id="KW-0547">Nucleotide-binding</keyword>
<dbReference type="PANTHER" id="PTHR47973">
    <property type="entry name" value="CYSTEINE-RICH RECEPTOR-LIKE PROTEIN KINASE 3"/>
    <property type="match status" value="1"/>
</dbReference>
<evidence type="ECO:0000256" key="1">
    <source>
        <dbReference type="ARBA" id="ARBA00022527"/>
    </source>
</evidence>
<evidence type="ECO:0000256" key="11">
    <source>
        <dbReference type="SAM" id="Phobius"/>
    </source>
</evidence>
<dbReference type="PROSITE" id="PS51473">
    <property type="entry name" value="GNK2"/>
    <property type="match status" value="2"/>
</dbReference>
<dbReference type="GO" id="GO:0004674">
    <property type="term" value="F:protein serine/threonine kinase activity"/>
    <property type="evidence" value="ECO:0007669"/>
    <property type="project" value="UniProtKB-KW"/>
</dbReference>
<feature type="domain" description="Gnk2-homologous" evidence="14">
    <location>
        <begin position="146"/>
        <end position="256"/>
    </location>
</feature>
<reference evidence="15" key="1">
    <citation type="submission" date="2022-07" db="EMBL/GenBank/DDBJ databases">
        <authorList>
            <person name="Macas J."/>
            <person name="Novak P."/>
            <person name="Neumann P."/>
        </authorList>
    </citation>
    <scope>NUCLEOTIDE SEQUENCE</scope>
</reference>
<keyword evidence="7 10" id="KW-0067">ATP-binding</keyword>
<evidence type="ECO:0000256" key="8">
    <source>
        <dbReference type="ARBA" id="ARBA00023170"/>
    </source>
</evidence>
<dbReference type="InterPro" id="IPR008271">
    <property type="entry name" value="Ser/Thr_kinase_AS"/>
</dbReference>
<dbReference type="PROSITE" id="PS00107">
    <property type="entry name" value="PROTEIN_KINASE_ATP"/>
    <property type="match status" value="1"/>
</dbReference>
<accession>A0AAV0DP02</accession>
<keyword evidence="11" id="KW-1133">Transmembrane helix</keyword>
<dbReference type="AlphaFoldDB" id="A0AAV0DP02"/>
<keyword evidence="9" id="KW-0325">Glycoprotein</keyword>
<dbReference type="Proteomes" id="UP001152523">
    <property type="component" value="Unassembled WGS sequence"/>
</dbReference>
<feature type="domain" description="Protein kinase" evidence="13">
    <location>
        <begin position="338"/>
        <end position="616"/>
    </location>
</feature>
<keyword evidence="11" id="KW-0472">Membrane</keyword>
<dbReference type="CDD" id="cd14066">
    <property type="entry name" value="STKc_IRAK"/>
    <property type="match status" value="1"/>
</dbReference>
<comment type="caution">
    <text evidence="15">The sequence shown here is derived from an EMBL/GenBank/DDBJ whole genome shotgun (WGS) entry which is preliminary data.</text>
</comment>
<dbReference type="InterPro" id="IPR038408">
    <property type="entry name" value="GNK2_sf"/>
</dbReference>
<organism evidence="15 16">
    <name type="scientific">Cuscuta epithymum</name>
    <dbReference type="NCBI Taxonomy" id="186058"/>
    <lineage>
        <taxon>Eukaryota</taxon>
        <taxon>Viridiplantae</taxon>
        <taxon>Streptophyta</taxon>
        <taxon>Embryophyta</taxon>
        <taxon>Tracheophyta</taxon>
        <taxon>Spermatophyta</taxon>
        <taxon>Magnoliopsida</taxon>
        <taxon>eudicotyledons</taxon>
        <taxon>Gunneridae</taxon>
        <taxon>Pentapetalae</taxon>
        <taxon>asterids</taxon>
        <taxon>lamiids</taxon>
        <taxon>Solanales</taxon>
        <taxon>Convolvulaceae</taxon>
        <taxon>Cuscuteae</taxon>
        <taxon>Cuscuta</taxon>
        <taxon>Cuscuta subgen. Cuscuta</taxon>
    </lineage>
</organism>
<dbReference type="SUPFAM" id="SSF56112">
    <property type="entry name" value="Protein kinase-like (PK-like)"/>
    <property type="match status" value="1"/>
</dbReference>
<dbReference type="InterPro" id="IPR052059">
    <property type="entry name" value="CR_Ser/Thr_kinase"/>
</dbReference>
<dbReference type="Pfam" id="PF01657">
    <property type="entry name" value="Stress-antifung"/>
    <property type="match status" value="2"/>
</dbReference>
<evidence type="ECO:0000256" key="4">
    <source>
        <dbReference type="ARBA" id="ARBA00022737"/>
    </source>
</evidence>
<dbReference type="SMART" id="SM00220">
    <property type="entry name" value="S_TKc"/>
    <property type="match status" value="1"/>
</dbReference>
<dbReference type="Pfam" id="PF07714">
    <property type="entry name" value="PK_Tyr_Ser-Thr"/>
    <property type="match status" value="1"/>
</dbReference>
<feature type="chain" id="PRO_5043448943" description="Cysteine-rich receptor-like protein kinase 2" evidence="12">
    <location>
        <begin position="34"/>
        <end position="631"/>
    </location>
</feature>
<evidence type="ECO:0000256" key="6">
    <source>
        <dbReference type="ARBA" id="ARBA00022777"/>
    </source>
</evidence>
<dbReference type="FunFam" id="1.10.510.10:FF:000336">
    <property type="entry name" value="Cysteine-rich receptor-like protein kinase 2"/>
    <property type="match status" value="1"/>
</dbReference>
<protein>
    <recommendedName>
        <fullName evidence="17">Cysteine-rich receptor-like protein kinase 2</fullName>
    </recommendedName>
</protein>
<evidence type="ECO:0000259" key="13">
    <source>
        <dbReference type="PROSITE" id="PS50011"/>
    </source>
</evidence>
<keyword evidence="1" id="KW-0723">Serine/threonine-protein kinase</keyword>
<dbReference type="Gene3D" id="3.30.200.20">
    <property type="entry name" value="Phosphorylase Kinase, domain 1"/>
    <property type="match status" value="1"/>
</dbReference>
<feature type="binding site" evidence="10">
    <location>
        <position position="367"/>
    </location>
    <ligand>
        <name>ATP</name>
        <dbReference type="ChEBI" id="CHEBI:30616"/>
    </ligand>
</feature>
<evidence type="ECO:0000256" key="2">
    <source>
        <dbReference type="ARBA" id="ARBA00022679"/>
    </source>
</evidence>
<keyword evidence="16" id="KW-1185">Reference proteome</keyword>
<dbReference type="CDD" id="cd23509">
    <property type="entry name" value="Gnk2-like"/>
    <property type="match status" value="2"/>
</dbReference>
<dbReference type="GO" id="GO:0005524">
    <property type="term" value="F:ATP binding"/>
    <property type="evidence" value="ECO:0007669"/>
    <property type="project" value="UniProtKB-UniRule"/>
</dbReference>
<gene>
    <name evidence="15" type="ORF">CEPIT_LOCUS17271</name>
</gene>
<keyword evidence="6" id="KW-0418">Kinase</keyword>
<evidence type="ECO:0000313" key="16">
    <source>
        <dbReference type="Proteomes" id="UP001152523"/>
    </source>
</evidence>
<dbReference type="InterPro" id="IPR002902">
    <property type="entry name" value="GNK2"/>
</dbReference>